<dbReference type="Proteomes" id="UP000029734">
    <property type="component" value="Unassembled WGS sequence"/>
</dbReference>
<feature type="domain" description="MurNAc-LAA" evidence="2">
    <location>
        <begin position="121"/>
        <end position="233"/>
    </location>
</feature>
<dbReference type="SMART" id="SM00646">
    <property type="entry name" value="Ami_3"/>
    <property type="match status" value="1"/>
</dbReference>
<comment type="caution">
    <text evidence="3">The sequence shown here is derived from an EMBL/GenBank/DDBJ whole genome shotgun (WGS) entry which is preliminary data.</text>
</comment>
<evidence type="ECO:0000313" key="3">
    <source>
        <dbReference type="EMBL" id="KGE16528.1"/>
    </source>
</evidence>
<name>A0A098M3E7_9BACL</name>
<dbReference type="GO" id="GO:0009253">
    <property type="term" value="P:peptidoglycan catabolic process"/>
    <property type="evidence" value="ECO:0007669"/>
    <property type="project" value="InterPro"/>
</dbReference>
<dbReference type="SUPFAM" id="SSF53187">
    <property type="entry name" value="Zn-dependent exopeptidases"/>
    <property type="match status" value="1"/>
</dbReference>
<dbReference type="Pfam" id="PF01520">
    <property type="entry name" value="Amidase_3"/>
    <property type="match status" value="1"/>
</dbReference>
<dbReference type="GO" id="GO:0008745">
    <property type="term" value="F:N-acetylmuramoyl-L-alanine amidase activity"/>
    <property type="evidence" value="ECO:0007669"/>
    <property type="project" value="InterPro"/>
</dbReference>
<dbReference type="PANTHER" id="PTHR30404">
    <property type="entry name" value="N-ACETYLMURAMOYL-L-ALANINE AMIDASE"/>
    <property type="match status" value="1"/>
</dbReference>
<reference evidence="3 4" key="2">
    <citation type="submission" date="2014-10" db="EMBL/GenBank/DDBJ databases">
        <title>Comparative genomics of the Paenibacillus odorifer group.</title>
        <authorList>
            <person name="Tsai Y.-C."/>
            <person name="Martin N."/>
            <person name="Korlach J."/>
            <person name="Wiedmann M."/>
        </authorList>
    </citation>
    <scope>NUCLEOTIDE SEQUENCE [LARGE SCALE GENOMIC DNA]</scope>
    <source>
        <strain evidence="3 4">DSM 18334</strain>
    </source>
</reference>
<dbReference type="eggNOG" id="COG0860">
    <property type="taxonomic scope" value="Bacteria"/>
</dbReference>
<dbReference type="OrthoDB" id="9772024at2"/>
<dbReference type="PANTHER" id="PTHR30404:SF0">
    <property type="entry name" value="N-ACETYLMURAMOYL-L-ALANINE AMIDASE AMIC"/>
    <property type="match status" value="1"/>
</dbReference>
<gene>
    <name evidence="3" type="ORF">PWYN_17530</name>
</gene>
<dbReference type="CDD" id="cd02696">
    <property type="entry name" value="MurNAc-LAA"/>
    <property type="match status" value="1"/>
</dbReference>
<keyword evidence="4" id="KW-1185">Reference proteome</keyword>
<dbReference type="InterPro" id="IPR050695">
    <property type="entry name" value="N-acetylmuramoyl_amidase_3"/>
</dbReference>
<evidence type="ECO:0000259" key="2">
    <source>
        <dbReference type="SMART" id="SM00646"/>
    </source>
</evidence>
<proteinExistence type="predicted"/>
<dbReference type="InterPro" id="IPR002508">
    <property type="entry name" value="MurNAc-LAA_cat"/>
</dbReference>
<accession>A0A098M3E7</accession>
<dbReference type="EMBL" id="JQCR01000003">
    <property type="protein sequence ID" value="KGE16528.1"/>
    <property type="molecule type" value="Genomic_DNA"/>
</dbReference>
<dbReference type="AlphaFoldDB" id="A0A098M3E7"/>
<organism evidence="3 4">
    <name type="scientific">Paenibacillus wynnii</name>
    <dbReference type="NCBI Taxonomy" id="268407"/>
    <lineage>
        <taxon>Bacteria</taxon>
        <taxon>Bacillati</taxon>
        <taxon>Bacillota</taxon>
        <taxon>Bacilli</taxon>
        <taxon>Bacillales</taxon>
        <taxon>Paenibacillaceae</taxon>
        <taxon>Paenibacillus</taxon>
    </lineage>
</organism>
<reference evidence="3 4" key="1">
    <citation type="submission" date="2014-08" db="EMBL/GenBank/DDBJ databases">
        <authorList>
            <person name="den Bakker H.C."/>
        </authorList>
    </citation>
    <scope>NUCLEOTIDE SEQUENCE [LARGE SCALE GENOMIC DNA]</scope>
    <source>
        <strain evidence="3 4">DSM 18334</strain>
    </source>
</reference>
<dbReference type="STRING" id="268407.PWYN_17530"/>
<dbReference type="GO" id="GO:0030288">
    <property type="term" value="C:outer membrane-bounded periplasmic space"/>
    <property type="evidence" value="ECO:0007669"/>
    <property type="project" value="TreeGrafter"/>
</dbReference>
<keyword evidence="1" id="KW-0378">Hydrolase</keyword>
<evidence type="ECO:0000313" key="4">
    <source>
        <dbReference type="Proteomes" id="UP000029734"/>
    </source>
</evidence>
<sequence>MIPLGIKVKRLLITLITSSLFLATGFDYTYAAPEQNSKQSPFILGNDQRVILIDAGHGGVDGGTSYGSTLEKDLTLAISRKLYLILRSNGLDAVLNRFDDYALSDENRWFPSSSRHRRDLTQRKGLADAIPTSVVVSIHVNWAPSSTKNGPLVLYRKEGRSYILAKAIQNQLNQLYDVNIRPEHGKPFFLLNKITATTVIVEAGFISSPIDRVKLYSPQGQKEIAKAIANGIAVYLTEI</sequence>
<dbReference type="Gene3D" id="3.40.630.40">
    <property type="entry name" value="Zn-dependent exopeptidases"/>
    <property type="match status" value="1"/>
</dbReference>
<evidence type="ECO:0000256" key="1">
    <source>
        <dbReference type="ARBA" id="ARBA00022801"/>
    </source>
</evidence>
<protein>
    <recommendedName>
        <fullName evidence="2">MurNAc-LAA domain-containing protein</fullName>
    </recommendedName>
</protein>